<name>A0A402AIW3_9CHLR</name>
<evidence type="ECO:0000313" key="6">
    <source>
        <dbReference type="EMBL" id="GCE19057.1"/>
    </source>
</evidence>
<reference evidence="7" key="1">
    <citation type="submission" date="2018-12" db="EMBL/GenBank/DDBJ databases">
        <title>Tengunoibacter tsumagoiensis gen. nov., sp. nov., Dictyobacter kobayashii sp. nov., D. alpinus sp. nov., and D. joshuensis sp. nov. and description of Dictyobacteraceae fam. nov. within the order Ktedonobacterales isolated from Tengu-no-mugimeshi.</title>
        <authorList>
            <person name="Wang C.M."/>
            <person name="Zheng Y."/>
            <person name="Sakai Y."/>
            <person name="Toyoda A."/>
            <person name="Minakuchi Y."/>
            <person name="Abe K."/>
            <person name="Yokota A."/>
            <person name="Yabe S."/>
        </authorList>
    </citation>
    <scope>NUCLEOTIDE SEQUENCE [LARGE SCALE GENOMIC DNA]</scope>
    <source>
        <strain evidence="7">Uno11</strain>
    </source>
</reference>
<dbReference type="AlphaFoldDB" id="A0A402AIW3"/>
<dbReference type="InterPro" id="IPR010982">
    <property type="entry name" value="Lambda_DNA-bd_dom_sf"/>
</dbReference>
<dbReference type="SUPFAM" id="SSF47413">
    <property type="entry name" value="lambda repressor-like DNA-binding domains"/>
    <property type="match status" value="1"/>
</dbReference>
<dbReference type="RefSeq" id="WP_126550798.1">
    <property type="nucleotide sequence ID" value="NZ_BIFS01000001.1"/>
</dbReference>
<dbReference type="SMART" id="SM00354">
    <property type="entry name" value="HTH_LACI"/>
    <property type="match status" value="1"/>
</dbReference>
<dbReference type="Gene3D" id="1.10.260.40">
    <property type="entry name" value="lambda repressor-like DNA-binding domains"/>
    <property type="match status" value="1"/>
</dbReference>
<dbReference type="EMBL" id="BIFS01000001">
    <property type="protein sequence ID" value="GCE19057.1"/>
    <property type="molecule type" value="Genomic_DNA"/>
</dbReference>
<dbReference type="Pfam" id="PF13377">
    <property type="entry name" value="Peripla_BP_3"/>
    <property type="match status" value="1"/>
</dbReference>
<keyword evidence="7" id="KW-1185">Reference proteome</keyword>
<keyword evidence="1" id="KW-0805">Transcription regulation</keyword>
<protein>
    <submittedName>
        <fullName evidence="6">LacI family transcriptional regulator</fullName>
    </submittedName>
</protein>
<dbReference type="Gene3D" id="3.40.50.2300">
    <property type="match status" value="2"/>
</dbReference>
<feature type="domain" description="HTH lacI-type" evidence="4">
    <location>
        <begin position="5"/>
        <end position="59"/>
    </location>
</feature>
<dbReference type="GO" id="GO:0000976">
    <property type="term" value="F:transcription cis-regulatory region binding"/>
    <property type="evidence" value="ECO:0007669"/>
    <property type="project" value="TreeGrafter"/>
</dbReference>
<organism evidence="6 7">
    <name type="scientific">Dictyobacter kobayashii</name>
    <dbReference type="NCBI Taxonomy" id="2014872"/>
    <lineage>
        <taxon>Bacteria</taxon>
        <taxon>Bacillati</taxon>
        <taxon>Chloroflexota</taxon>
        <taxon>Ktedonobacteria</taxon>
        <taxon>Ktedonobacterales</taxon>
        <taxon>Dictyobacteraceae</taxon>
        <taxon>Dictyobacter</taxon>
    </lineage>
</organism>
<dbReference type="PANTHER" id="PTHR30146:SF109">
    <property type="entry name" value="HTH-TYPE TRANSCRIPTIONAL REGULATOR GALS"/>
    <property type="match status" value="1"/>
</dbReference>
<dbReference type="Pfam" id="PF00356">
    <property type="entry name" value="LacI"/>
    <property type="match status" value="1"/>
</dbReference>
<dbReference type="PROSITE" id="PS00356">
    <property type="entry name" value="HTH_LACI_1"/>
    <property type="match status" value="1"/>
</dbReference>
<keyword evidence="3" id="KW-0804">Transcription</keyword>
<comment type="caution">
    <text evidence="6">The sequence shown here is derived from an EMBL/GenBank/DDBJ whole genome shotgun (WGS) entry which is preliminary data.</text>
</comment>
<dbReference type="CDD" id="cd06267">
    <property type="entry name" value="PBP1_LacI_sugar_binding-like"/>
    <property type="match status" value="1"/>
</dbReference>
<dbReference type="Proteomes" id="UP000287188">
    <property type="component" value="Unassembled WGS sequence"/>
</dbReference>
<evidence type="ECO:0000259" key="4">
    <source>
        <dbReference type="PROSITE" id="PS50932"/>
    </source>
</evidence>
<accession>A0A402AIW3</accession>
<dbReference type="PANTHER" id="PTHR30146">
    <property type="entry name" value="LACI-RELATED TRANSCRIPTIONAL REPRESSOR"/>
    <property type="match status" value="1"/>
</dbReference>
<dbReference type="PROSITE" id="PS50932">
    <property type="entry name" value="HTH_LACI_2"/>
    <property type="match status" value="1"/>
</dbReference>
<proteinExistence type="predicted"/>
<evidence type="ECO:0000313" key="7">
    <source>
        <dbReference type="Proteomes" id="UP000287188"/>
    </source>
</evidence>
<dbReference type="InterPro" id="IPR001387">
    <property type="entry name" value="Cro/C1-type_HTH"/>
</dbReference>
<dbReference type="PROSITE" id="PS50943">
    <property type="entry name" value="HTH_CROC1"/>
    <property type="match status" value="1"/>
</dbReference>
<sequence>MTKKLTIYDIARLAGVSKSTVSRVLTNNASVDPATAQHVRQVMEEHDFVPNFHASAIKGKSPFIGVIVPVLSWDLMSDLLLGLSRAIEASPFEIVLFTCNPAKGYRDILDRILATRMTAGLLVVPFAPVPTELITLYQDGMPVVLIDIVSWRVDLPSVSDDNVGGALAAVNHLLQLGHRRIAYVQGPAELPCYQERYQGYCMALRNAGLEPDSRLFFSGHDLDFNGQAAIEEIVKLPPSVRPTAIFTTSDMSACGVLTSSEEHGIHVPKDLALVSYNDMHLAAHTRPALTTVRQPFQDMGRRAAEMLLSLLNTSDSIHSLNIELPTQLIIRDSCGSSLTV</sequence>
<dbReference type="PRINTS" id="PR00036">
    <property type="entry name" value="HTHLACI"/>
</dbReference>
<evidence type="ECO:0000256" key="1">
    <source>
        <dbReference type="ARBA" id="ARBA00023015"/>
    </source>
</evidence>
<dbReference type="GO" id="GO:0003700">
    <property type="term" value="F:DNA-binding transcription factor activity"/>
    <property type="evidence" value="ECO:0007669"/>
    <property type="project" value="TreeGrafter"/>
</dbReference>
<gene>
    <name evidence="6" type="primary">lacI_2</name>
    <name evidence="6" type="ORF">KDK_28570</name>
</gene>
<feature type="domain" description="HTH cro/C1-type" evidence="5">
    <location>
        <begin position="3"/>
        <end position="49"/>
    </location>
</feature>
<dbReference type="InterPro" id="IPR000843">
    <property type="entry name" value="HTH_LacI"/>
</dbReference>
<evidence type="ECO:0000259" key="5">
    <source>
        <dbReference type="PROSITE" id="PS50943"/>
    </source>
</evidence>
<dbReference type="SUPFAM" id="SSF53822">
    <property type="entry name" value="Periplasmic binding protein-like I"/>
    <property type="match status" value="1"/>
</dbReference>
<keyword evidence="2" id="KW-0238">DNA-binding</keyword>
<dbReference type="InterPro" id="IPR046335">
    <property type="entry name" value="LacI/GalR-like_sensor"/>
</dbReference>
<evidence type="ECO:0000256" key="3">
    <source>
        <dbReference type="ARBA" id="ARBA00023163"/>
    </source>
</evidence>
<evidence type="ECO:0000256" key="2">
    <source>
        <dbReference type="ARBA" id="ARBA00023125"/>
    </source>
</evidence>
<dbReference type="InterPro" id="IPR028082">
    <property type="entry name" value="Peripla_BP_I"/>
</dbReference>
<dbReference type="CDD" id="cd01392">
    <property type="entry name" value="HTH_LacI"/>
    <property type="match status" value="1"/>
</dbReference>
<dbReference type="OrthoDB" id="9784962at2"/>